<dbReference type="EMBL" id="SPLM01000108">
    <property type="protein sequence ID" value="TMW60254.1"/>
    <property type="molecule type" value="Genomic_DNA"/>
</dbReference>
<dbReference type="PANTHER" id="PTHR28052:SF1">
    <property type="entry name" value="UPF0545 PROTEIN C22ORF39"/>
    <property type="match status" value="1"/>
</dbReference>
<sequence length="325" mass="37363">MSAKPVSSCLTSSLSQRFDDDILSDLDGDEDDIIQDDEDEDVDGMEFGEALERANRQTKQKQKIPIPISVLGNSRGKAFRPTSAPVSRTKPTAQLGLSNKHFQHTKHNDRSVISITYLKEAAEKKKQRDRDFARELLREENEYKRKMTQKIEHANKMSSAFGSKRTFSLAPDRDGLHMIRVTDPESTDRVISVENFHILSLQLAESTSTTMAEANANPNADQAKRYIQEFYKSQAEEGEEKKTLSCRWFLDRAFLCVTPGNQMTHYYRYGRADECKGTWTNMYDCFRASLMDDERRLEYLKGTDLDPTVPPHKTDVWEEKEKPGW</sequence>
<evidence type="ECO:0000313" key="3">
    <source>
        <dbReference type="Proteomes" id="UP000794436"/>
    </source>
</evidence>
<feature type="compositionally biased region" description="Acidic residues" evidence="1">
    <location>
        <begin position="21"/>
        <end position="46"/>
    </location>
</feature>
<feature type="region of interest" description="Disordered" evidence="1">
    <location>
        <begin position="20"/>
        <end position="64"/>
    </location>
</feature>
<comment type="caution">
    <text evidence="2">The sequence shown here is derived from an EMBL/GenBank/DDBJ whole genome shotgun (WGS) entry which is preliminary data.</text>
</comment>
<gene>
    <name evidence="2" type="ORF">Poli38472_000296</name>
</gene>
<dbReference type="Pfam" id="PF11326">
    <property type="entry name" value="PANTS-like"/>
    <property type="match status" value="1"/>
</dbReference>
<reference evidence="2" key="1">
    <citation type="submission" date="2019-03" db="EMBL/GenBank/DDBJ databases">
        <title>Long read genome sequence of the mycoparasitic Pythium oligandrum ATCC 38472 isolated from sugarbeet rhizosphere.</title>
        <authorList>
            <person name="Gaulin E."/>
        </authorList>
    </citation>
    <scope>NUCLEOTIDE SEQUENCE</scope>
    <source>
        <strain evidence="2">ATCC 38472_TT</strain>
    </source>
</reference>
<proteinExistence type="predicted"/>
<accession>A0A8K1FGQ4</accession>
<dbReference type="AlphaFoldDB" id="A0A8K1FGQ4"/>
<dbReference type="OrthoDB" id="2017405at2759"/>
<dbReference type="InterPro" id="IPR021475">
    <property type="entry name" value="Pants/Emi1-like"/>
</dbReference>
<dbReference type="PANTHER" id="PTHR28052">
    <property type="entry name" value="UPF0545 PROTEIN C22ORF39"/>
    <property type="match status" value="1"/>
</dbReference>
<evidence type="ECO:0000313" key="2">
    <source>
        <dbReference type="EMBL" id="TMW60254.1"/>
    </source>
</evidence>
<dbReference type="Proteomes" id="UP000794436">
    <property type="component" value="Unassembled WGS sequence"/>
</dbReference>
<keyword evidence="3" id="KW-1185">Reference proteome</keyword>
<protein>
    <submittedName>
        <fullName evidence="2">Uncharacterized protein</fullName>
    </submittedName>
</protein>
<organism evidence="2 3">
    <name type="scientific">Pythium oligandrum</name>
    <name type="common">Mycoparasitic fungus</name>
    <dbReference type="NCBI Taxonomy" id="41045"/>
    <lineage>
        <taxon>Eukaryota</taxon>
        <taxon>Sar</taxon>
        <taxon>Stramenopiles</taxon>
        <taxon>Oomycota</taxon>
        <taxon>Peronosporomycetes</taxon>
        <taxon>Pythiales</taxon>
        <taxon>Pythiaceae</taxon>
        <taxon>Pythium</taxon>
    </lineage>
</organism>
<name>A0A8K1FGQ4_PYTOL</name>
<evidence type="ECO:0000256" key="1">
    <source>
        <dbReference type="SAM" id="MobiDB-lite"/>
    </source>
</evidence>